<keyword evidence="2" id="KW-1133">Transmembrane helix</keyword>
<comment type="caution">
    <text evidence="3">The sequence shown here is derived from an EMBL/GenBank/DDBJ whole genome shotgun (WGS) entry which is preliminary data.</text>
</comment>
<organism evidence="3 4">
    <name type="scientific">Truncatella angustata</name>
    <dbReference type="NCBI Taxonomy" id="152316"/>
    <lineage>
        <taxon>Eukaryota</taxon>
        <taxon>Fungi</taxon>
        <taxon>Dikarya</taxon>
        <taxon>Ascomycota</taxon>
        <taxon>Pezizomycotina</taxon>
        <taxon>Sordariomycetes</taxon>
        <taxon>Xylariomycetidae</taxon>
        <taxon>Amphisphaeriales</taxon>
        <taxon>Sporocadaceae</taxon>
        <taxon>Truncatella</taxon>
    </lineage>
</organism>
<dbReference type="AlphaFoldDB" id="A0A9P8UGS8"/>
<feature type="region of interest" description="Disordered" evidence="1">
    <location>
        <begin position="114"/>
        <end position="133"/>
    </location>
</feature>
<feature type="transmembrane region" description="Helical" evidence="2">
    <location>
        <begin position="40"/>
        <end position="60"/>
    </location>
</feature>
<dbReference type="GeneID" id="70132140"/>
<protein>
    <submittedName>
        <fullName evidence="3">Uncharacterized protein</fullName>
    </submittedName>
</protein>
<accession>A0A9P8UGS8</accession>
<evidence type="ECO:0000313" key="4">
    <source>
        <dbReference type="Proteomes" id="UP000758603"/>
    </source>
</evidence>
<reference evidence="3" key="1">
    <citation type="journal article" date="2021" name="Nat. Commun.">
        <title>Genetic determinants of endophytism in the Arabidopsis root mycobiome.</title>
        <authorList>
            <person name="Mesny F."/>
            <person name="Miyauchi S."/>
            <person name="Thiergart T."/>
            <person name="Pickel B."/>
            <person name="Atanasova L."/>
            <person name="Karlsson M."/>
            <person name="Huettel B."/>
            <person name="Barry K.W."/>
            <person name="Haridas S."/>
            <person name="Chen C."/>
            <person name="Bauer D."/>
            <person name="Andreopoulos W."/>
            <person name="Pangilinan J."/>
            <person name="LaButti K."/>
            <person name="Riley R."/>
            <person name="Lipzen A."/>
            <person name="Clum A."/>
            <person name="Drula E."/>
            <person name="Henrissat B."/>
            <person name="Kohler A."/>
            <person name="Grigoriev I.V."/>
            <person name="Martin F.M."/>
            <person name="Hacquard S."/>
        </authorList>
    </citation>
    <scope>NUCLEOTIDE SEQUENCE</scope>
    <source>
        <strain evidence="3">MPI-SDFR-AT-0073</strain>
    </source>
</reference>
<evidence type="ECO:0000313" key="3">
    <source>
        <dbReference type="EMBL" id="KAH6651747.1"/>
    </source>
</evidence>
<evidence type="ECO:0000256" key="2">
    <source>
        <dbReference type="SAM" id="Phobius"/>
    </source>
</evidence>
<evidence type="ECO:0000256" key="1">
    <source>
        <dbReference type="SAM" id="MobiDB-lite"/>
    </source>
</evidence>
<dbReference type="OrthoDB" id="5428081at2759"/>
<feature type="region of interest" description="Disordered" evidence="1">
    <location>
        <begin position="1"/>
        <end position="34"/>
    </location>
</feature>
<dbReference type="RefSeq" id="XP_045956025.1">
    <property type="nucleotide sequence ID" value="XM_046103248.1"/>
</dbReference>
<proteinExistence type="predicted"/>
<keyword evidence="2" id="KW-0472">Membrane</keyword>
<name>A0A9P8UGS8_9PEZI</name>
<keyword evidence="4" id="KW-1185">Reference proteome</keyword>
<gene>
    <name evidence="3" type="ORF">BKA67DRAFT_571795</name>
</gene>
<dbReference type="EMBL" id="JAGPXC010000006">
    <property type="protein sequence ID" value="KAH6651747.1"/>
    <property type="molecule type" value="Genomic_DNA"/>
</dbReference>
<keyword evidence="2" id="KW-0812">Transmembrane</keyword>
<sequence>MATPPPSRGPRVRGAPRGRPLAPPPPATPLKAPASNIKRVIWTAAFAAVTMVGTIYGAGLKTQQEFKAEKQQIVESTPEDRIRDLETRRAILMTFKMPLDRKLKALQDRMRAQEAEAKAKAEAQQMRQENESK</sequence>
<dbReference type="Proteomes" id="UP000758603">
    <property type="component" value="Unassembled WGS sequence"/>
</dbReference>